<reference evidence="2 3" key="1">
    <citation type="journal article" date="2017" name="Genome Announc.">
        <title>Draft Genome Sequence of Romboutsia maritimum sp. nov. Strain CCRI-22766(T), Isolated from Coastal Estuarine Mud.</title>
        <authorList>
            <person name="Maheux A.F."/>
            <person name="Boudreau D.K."/>
            <person name="Berube E."/>
            <person name="Boissinot M."/>
            <person name="Raymond F."/>
            <person name="Brodeur S."/>
            <person name="Corbeil J."/>
            <person name="Brightwell G."/>
            <person name="Broda D."/>
            <person name="Omar R.F."/>
            <person name="Bergeron M.G."/>
        </authorList>
    </citation>
    <scope>NUCLEOTIDE SEQUENCE [LARGE SCALE GENOMIC DNA]</scope>
    <source>
        <strain evidence="2 3">CCRI-22766</strain>
    </source>
</reference>
<dbReference type="RefSeq" id="WP_095406054.1">
    <property type="nucleotide sequence ID" value="NZ_NOJZ02000045.1"/>
</dbReference>
<comment type="caution">
    <text evidence="2">The sequence shown here is derived from an EMBL/GenBank/DDBJ whole genome shotgun (WGS) entry which is preliminary data.</text>
</comment>
<keyword evidence="3" id="KW-1185">Reference proteome</keyword>
<gene>
    <name evidence="2" type="ORF">CHF27_013045</name>
</gene>
<name>A0A371IPV1_9FIRM</name>
<dbReference type="AlphaFoldDB" id="A0A371IPV1"/>
<evidence type="ECO:0000313" key="2">
    <source>
        <dbReference type="EMBL" id="RDY22511.1"/>
    </source>
</evidence>
<dbReference type="Proteomes" id="UP000243494">
    <property type="component" value="Unassembled WGS sequence"/>
</dbReference>
<accession>A0A371IPV1</accession>
<evidence type="ECO:0000259" key="1">
    <source>
        <dbReference type="Pfam" id="PF13280"/>
    </source>
</evidence>
<dbReference type="EMBL" id="NOJZ02000045">
    <property type="protein sequence ID" value="RDY22511.1"/>
    <property type="molecule type" value="Genomic_DNA"/>
</dbReference>
<dbReference type="PANTHER" id="PTHR34580:SF1">
    <property type="entry name" value="PROTEIN PAFC"/>
    <property type="match status" value="1"/>
</dbReference>
<dbReference type="PROSITE" id="PS52050">
    <property type="entry name" value="WYL"/>
    <property type="match status" value="1"/>
</dbReference>
<evidence type="ECO:0000313" key="3">
    <source>
        <dbReference type="Proteomes" id="UP000243494"/>
    </source>
</evidence>
<dbReference type="PANTHER" id="PTHR34580">
    <property type="match status" value="1"/>
</dbReference>
<dbReference type="InterPro" id="IPR051534">
    <property type="entry name" value="CBASS_pafABC_assoc_protein"/>
</dbReference>
<organism evidence="2 3">
    <name type="scientific">Romboutsia maritimum</name>
    <dbReference type="NCBI Taxonomy" id="2020948"/>
    <lineage>
        <taxon>Bacteria</taxon>
        <taxon>Bacillati</taxon>
        <taxon>Bacillota</taxon>
        <taxon>Clostridia</taxon>
        <taxon>Peptostreptococcales</taxon>
        <taxon>Peptostreptococcaceae</taxon>
        <taxon>Romboutsia</taxon>
    </lineage>
</organism>
<dbReference type="Pfam" id="PF13280">
    <property type="entry name" value="WYL"/>
    <property type="match status" value="1"/>
</dbReference>
<dbReference type="OrthoDB" id="9772503at2"/>
<proteinExistence type="predicted"/>
<sequence length="339" mass="39929">MCCTGNKANNNIKFYTFIDILSRYSDDYTSISTSEINNQMKKQLGLTLDRRTIYRYINDMQQLGLEVSDYDEQIGGYKMGSHKLEEYEIKLLIDVVLSSKFITKKKTEELMNRLLKLNSIYIGKDFNKKIYIDNRAKSVNEEIFINIDKINNAIRNKKKISFNYYDYNFSRELVPRLNPDGNNKIYIVNPISMIFKNENYYLVLADDKHKDLSNYRIDRMKSIEILDDNIRNLDDIQECKEGFNPSIYSKKTFKMFPGEEHEIEINFQAGLLNFIIDEFGEDVEIIKNENNTYNGIFIGKVGYGLTKWILQMGKSAEVLRPQKLRNCIKDELDSMRKLY</sequence>
<dbReference type="InterPro" id="IPR026881">
    <property type="entry name" value="WYL_dom"/>
</dbReference>
<protein>
    <submittedName>
        <fullName evidence="2">WYL domain-containing protein</fullName>
    </submittedName>
</protein>
<feature type="domain" description="WYL" evidence="1">
    <location>
        <begin position="147"/>
        <end position="225"/>
    </location>
</feature>